<reference evidence="3 4" key="1">
    <citation type="submission" date="2020-08" db="EMBL/GenBank/DDBJ databases">
        <title>Genomic Encyclopedia of Type Strains, Phase III (KMG-III): the genomes of soil and plant-associated and newly described type strains.</title>
        <authorList>
            <person name="Whitman W."/>
        </authorList>
    </citation>
    <scope>NUCLEOTIDE SEQUENCE [LARGE SCALE GENOMIC DNA]</scope>
    <source>
        <strain evidence="3 4">CECT 3287</strain>
    </source>
</reference>
<name>A0A7W5FDF9_9ACTN</name>
<organism evidence="3 4">
    <name type="scientific">Actinoplanes campanulatus</name>
    <dbReference type="NCBI Taxonomy" id="113559"/>
    <lineage>
        <taxon>Bacteria</taxon>
        <taxon>Bacillati</taxon>
        <taxon>Actinomycetota</taxon>
        <taxon>Actinomycetes</taxon>
        <taxon>Micromonosporales</taxon>
        <taxon>Micromonosporaceae</taxon>
        <taxon>Actinoplanes</taxon>
    </lineage>
</organism>
<accession>A0A7W5FDF9</accession>
<dbReference type="Pfam" id="PF13576">
    <property type="entry name" value="Pentapeptide_3"/>
    <property type="match status" value="1"/>
</dbReference>
<gene>
    <name evidence="3" type="ORF">FHR83_001908</name>
</gene>
<evidence type="ECO:0000313" key="4">
    <source>
        <dbReference type="Proteomes" id="UP000590749"/>
    </source>
</evidence>
<protein>
    <recommendedName>
        <fullName evidence="5">Pentapeptide repeat-containing protein</fullName>
    </recommendedName>
</protein>
<feature type="transmembrane region" description="Helical" evidence="2">
    <location>
        <begin position="55"/>
        <end position="76"/>
    </location>
</feature>
<dbReference type="AlphaFoldDB" id="A0A7W5FDF9"/>
<evidence type="ECO:0000313" key="3">
    <source>
        <dbReference type="EMBL" id="MBB3094256.1"/>
    </source>
</evidence>
<keyword evidence="2" id="KW-0472">Membrane</keyword>
<dbReference type="Gene3D" id="2.160.20.80">
    <property type="entry name" value="E3 ubiquitin-protein ligase SopA"/>
    <property type="match status" value="1"/>
</dbReference>
<keyword evidence="2" id="KW-0812">Transmembrane</keyword>
<evidence type="ECO:0000256" key="2">
    <source>
        <dbReference type="SAM" id="Phobius"/>
    </source>
</evidence>
<comment type="caution">
    <text evidence="3">The sequence shown here is derived from an EMBL/GenBank/DDBJ whole genome shotgun (WGS) entry which is preliminary data.</text>
</comment>
<keyword evidence="4" id="KW-1185">Reference proteome</keyword>
<feature type="region of interest" description="Disordered" evidence="1">
    <location>
        <begin position="362"/>
        <end position="383"/>
    </location>
</feature>
<evidence type="ECO:0008006" key="5">
    <source>
        <dbReference type="Google" id="ProtNLM"/>
    </source>
</evidence>
<evidence type="ECO:0000256" key="1">
    <source>
        <dbReference type="SAM" id="MobiDB-lite"/>
    </source>
</evidence>
<sequence length="415" mass="45226">MSDRHVESKFEGPKFRIISWPAVAVALVIIAGGTAALMVWLLGIAGADPGRRLDAVKTAFTVGLAAGGTLALLLAARRQWLQERERIHAELVAADTADRAERVAAATERDATERRMTELYVKASDQLGSEKAAVRLAGLFALERLGQNNPGQRKVVVKVITSYLRMPLPRARVGEKSDDGPAPETADSVEMIQEVEVRKAAQQIIADHLGSDRVEDARWQEIDFIDLSGAHLFDFSLSDCHVGSLQVNGAVFEGETLFRNFHCTRMFAASTVFKGFADFRGAVFEGHAWISWAKFEGGAMFNSDDFFAGSQFKNFVSFQHTRFAEQTNFSGAIFSAGVNFSGAEFDGDRRTIGLGDAVVEDPDARSPEVGSAPSIWPEGWTLKSRSDGSVHLIQKRIRAGRNRNSGPPESAGELP</sequence>
<proteinExistence type="predicted"/>
<feature type="transmembrane region" description="Helical" evidence="2">
    <location>
        <begin position="20"/>
        <end position="43"/>
    </location>
</feature>
<dbReference type="Proteomes" id="UP000590749">
    <property type="component" value="Unassembled WGS sequence"/>
</dbReference>
<dbReference type="EMBL" id="JACHXF010000003">
    <property type="protein sequence ID" value="MBB3094256.1"/>
    <property type="molecule type" value="Genomic_DNA"/>
</dbReference>
<dbReference type="RefSeq" id="WP_183218559.1">
    <property type="nucleotide sequence ID" value="NZ_BOME01000016.1"/>
</dbReference>
<dbReference type="InterPro" id="IPR001646">
    <property type="entry name" value="5peptide_repeat"/>
</dbReference>
<keyword evidence="2" id="KW-1133">Transmembrane helix</keyword>
<feature type="region of interest" description="Disordered" evidence="1">
    <location>
        <begin position="396"/>
        <end position="415"/>
    </location>
</feature>